<comment type="caution">
    <text evidence="2">The sequence shown here is derived from an EMBL/GenBank/DDBJ whole genome shotgun (WGS) entry which is preliminary data.</text>
</comment>
<gene>
    <name evidence="2" type="ORF">C0Q91_15225</name>
</gene>
<dbReference type="AlphaFoldDB" id="A0AB37XD05"/>
<evidence type="ECO:0000313" key="2">
    <source>
        <dbReference type="EMBL" id="RZE39729.1"/>
    </source>
</evidence>
<dbReference type="Proteomes" id="UP000292095">
    <property type="component" value="Unassembled WGS sequence"/>
</dbReference>
<accession>A0AB37XD05</accession>
<name>A0AB37XD05_9ACTN</name>
<protein>
    <submittedName>
        <fullName evidence="2">Uncharacterized protein</fullName>
    </submittedName>
</protein>
<sequence>MASSAGRAGMRCGWAPPVRARRDPGGATDWPQAPAGLGFGVAGLRPCVPVRDPAGHRWPQSPAGLWGFAVRSPVGSGGAAPGYLLTNCQVRGQSLQGGLACSLLRGHPGTSPPFRLVGVVPPVGGGQGRHPLIFVTSESDDGRHCGEARYR</sequence>
<evidence type="ECO:0000313" key="3">
    <source>
        <dbReference type="Proteomes" id="UP000292095"/>
    </source>
</evidence>
<reference evidence="2 3" key="1">
    <citation type="submission" date="2017-12" db="EMBL/GenBank/DDBJ databases">
        <title>Population genomics insights into the ecological differentiation and adaptive evolution in streptomycetes.</title>
        <authorList>
            <person name="Li Y."/>
            <person name="Huang Y."/>
        </authorList>
    </citation>
    <scope>NUCLEOTIDE SEQUENCE [LARGE SCALE GENOMIC DNA]</scope>
    <source>
        <strain evidence="2 3">FXJ.2339</strain>
    </source>
</reference>
<dbReference type="EMBL" id="PKLK01000018">
    <property type="protein sequence ID" value="RZE39729.1"/>
    <property type="molecule type" value="Genomic_DNA"/>
</dbReference>
<proteinExistence type="predicted"/>
<evidence type="ECO:0000256" key="1">
    <source>
        <dbReference type="SAM" id="MobiDB-lite"/>
    </source>
</evidence>
<organism evidence="2 3">
    <name type="scientific">Streptomyces albidoflavus</name>
    <dbReference type="NCBI Taxonomy" id="1886"/>
    <lineage>
        <taxon>Bacteria</taxon>
        <taxon>Bacillati</taxon>
        <taxon>Actinomycetota</taxon>
        <taxon>Actinomycetes</taxon>
        <taxon>Kitasatosporales</taxon>
        <taxon>Streptomycetaceae</taxon>
        <taxon>Streptomyces</taxon>
        <taxon>Streptomyces albidoflavus group</taxon>
    </lineage>
</organism>
<feature type="region of interest" description="Disordered" evidence="1">
    <location>
        <begin position="1"/>
        <end position="28"/>
    </location>
</feature>